<keyword evidence="1" id="KW-0812">Transmembrane</keyword>
<dbReference type="EMBL" id="JARXVC010000001">
    <property type="protein sequence ID" value="MDH6278963.1"/>
    <property type="molecule type" value="Genomic_DNA"/>
</dbReference>
<evidence type="ECO:0008006" key="4">
    <source>
        <dbReference type="Google" id="ProtNLM"/>
    </source>
</evidence>
<comment type="caution">
    <text evidence="2">The sequence shown here is derived from an EMBL/GenBank/DDBJ whole genome shotgun (WGS) entry which is preliminary data.</text>
</comment>
<feature type="transmembrane region" description="Helical" evidence="1">
    <location>
        <begin position="17"/>
        <end position="37"/>
    </location>
</feature>
<evidence type="ECO:0000313" key="3">
    <source>
        <dbReference type="Proteomes" id="UP001160334"/>
    </source>
</evidence>
<keyword evidence="1" id="KW-0472">Membrane</keyword>
<evidence type="ECO:0000313" key="2">
    <source>
        <dbReference type="EMBL" id="MDH6278963.1"/>
    </source>
</evidence>
<organism evidence="2 3">
    <name type="scientific">Prescottella agglutinans</name>
    <dbReference type="NCBI Taxonomy" id="1644129"/>
    <lineage>
        <taxon>Bacteria</taxon>
        <taxon>Bacillati</taxon>
        <taxon>Actinomycetota</taxon>
        <taxon>Actinomycetes</taxon>
        <taxon>Mycobacteriales</taxon>
        <taxon>Nocardiaceae</taxon>
        <taxon>Prescottella</taxon>
    </lineage>
</organism>
<feature type="transmembrane region" description="Helical" evidence="1">
    <location>
        <begin position="57"/>
        <end position="77"/>
    </location>
</feature>
<accession>A0ABT6M3U1</accession>
<dbReference type="Proteomes" id="UP001160334">
    <property type="component" value="Unassembled WGS sequence"/>
</dbReference>
<gene>
    <name evidence="2" type="ORF">M2280_000168</name>
</gene>
<feature type="transmembrane region" description="Helical" evidence="1">
    <location>
        <begin position="114"/>
        <end position="130"/>
    </location>
</feature>
<evidence type="ECO:0000256" key="1">
    <source>
        <dbReference type="SAM" id="Phobius"/>
    </source>
</evidence>
<proteinExistence type="predicted"/>
<keyword evidence="1" id="KW-1133">Transmembrane helix</keyword>
<protein>
    <recommendedName>
        <fullName evidence="4">Integral membrane protein</fullName>
    </recommendedName>
</protein>
<reference evidence="2 3" key="1">
    <citation type="submission" date="2023-04" db="EMBL/GenBank/DDBJ databases">
        <title>Forest soil microbial communities from Buena Vista Peninsula, Colon Province, Panama.</title>
        <authorList>
            <person name="Bouskill N."/>
        </authorList>
    </citation>
    <scope>NUCLEOTIDE SEQUENCE [LARGE SCALE GENOMIC DNA]</scope>
    <source>
        <strain evidence="2 3">CFH S0262</strain>
    </source>
</reference>
<keyword evidence="3" id="KW-1185">Reference proteome</keyword>
<name>A0ABT6M3U1_9NOCA</name>
<sequence length="144" mass="15303">MLQDGLVSESTPRVVSVAYWIWVLCAAVMVLLGLLAMTTSADAIREQLGADADSFVWLLRGIGATSLLFGLAIGFLAAPTRAGSPRLRLVVVVLSSIFALVTIGLSAIGLIAPVLLVIPLLLVVASVLVFREGAREWFRRGQSE</sequence>
<feature type="transmembrane region" description="Helical" evidence="1">
    <location>
        <begin position="89"/>
        <end position="108"/>
    </location>
</feature>